<feature type="compositionally biased region" description="Polar residues" evidence="1">
    <location>
        <begin position="123"/>
        <end position="134"/>
    </location>
</feature>
<sequence length="144" mass="15344">MNPQQAEIYARLEALPLDAEGASFPFTARLAADNGRPAPFARRAVAEYRRFLLLAATADHPVTPSDEVDQASVRPRKVWPGCPDHGEGPRPPGAGEPPPRLHRAHACSPARLRAHVHADVSAATHQPRQPSSGSNGLGNAGQTM</sequence>
<dbReference type="AlphaFoldDB" id="A0A150SLM8"/>
<evidence type="ECO:0000313" key="2">
    <source>
        <dbReference type="EMBL" id="KYF91202.1"/>
    </source>
</evidence>
<accession>A0A150SLM8</accession>
<protein>
    <submittedName>
        <fullName evidence="2">Uncharacterized protein</fullName>
    </submittedName>
</protein>
<gene>
    <name evidence="2" type="ORF">BE18_30455</name>
</gene>
<proteinExistence type="predicted"/>
<evidence type="ECO:0000313" key="3">
    <source>
        <dbReference type="Proteomes" id="UP000075515"/>
    </source>
</evidence>
<comment type="caution">
    <text evidence="2">The sequence shown here is derived from an EMBL/GenBank/DDBJ whole genome shotgun (WGS) entry which is preliminary data.</text>
</comment>
<organism evidence="2 3">
    <name type="scientific">Sorangium cellulosum</name>
    <name type="common">Polyangium cellulosum</name>
    <dbReference type="NCBI Taxonomy" id="56"/>
    <lineage>
        <taxon>Bacteria</taxon>
        <taxon>Pseudomonadati</taxon>
        <taxon>Myxococcota</taxon>
        <taxon>Polyangia</taxon>
        <taxon>Polyangiales</taxon>
        <taxon>Polyangiaceae</taxon>
        <taxon>Sorangium</taxon>
    </lineage>
</organism>
<name>A0A150SLM8_SORCE</name>
<evidence type="ECO:0000256" key="1">
    <source>
        <dbReference type="SAM" id="MobiDB-lite"/>
    </source>
</evidence>
<feature type="compositionally biased region" description="Pro residues" evidence="1">
    <location>
        <begin position="89"/>
        <end position="98"/>
    </location>
</feature>
<reference evidence="2 3" key="1">
    <citation type="submission" date="2014-02" db="EMBL/GenBank/DDBJ databases">
        <title>The small core and large imbalanced accessory genome model reveals a collaborative survival strategy of Sorangium cellulosum strains in nature.</title>
        <authorList>
            <person name="Han K."/>
            <person name="Peng R."/>
            <person name="Blom J."/>
            <person name="Li Y.-Z."/>
        </authorList>
    </citation>
    <scope>NUCLEOTIDE SEQUENCE [LARGE SCALE GENOMIC DNA]</scope>
    <source>
        <strain evidence="2 3">So0149</strain>
    </source>
</reference>
<feature type="compositionally biased region" description="Gly residues" evidence="1">
    <location>
        <begin position="135"/>
        <end position="144"/>
    </location>
</feature>
<dbReference type="Proteomes" id="UP000075515">
    <property type="component" value="Unassembled WGS sequence"/>
</dbReference>
<dbReference type="EMBL" id="JEMC01002061">
    <property type="protein sequence ID" value="KYF91202.1"/>
    <property type="molecule type" value="Genomic_DNA"/>
</dbReference>
<feature type="region of interest" description="Disordered" evidence="1">
    <location>
        <begin position="59"/>
        <end position="144"/>
    </location>
</feature>